<comment type="caution">
    <text evidence="1">The sequence shown here is derived from an EMBL/GenBank/DDBJ whole genome shotgun (WGS) entry which is preliminary data.</text>
</comment>
<evidence type="ECO:0000313" key="1">
    <source>
        <dbReference type="EMBL" id="GAA0471907.1"/>
    </source>
</evidence>
<organism evidence="1 2">
    <name type="scientific">Alkalibacillus silvisoli</name>
    <dbReference type="NCBI Taxonomy" id="392823"/>
    <lineage>
        <taxon>Bacteria</taxon>
        <taxon>Bacillati</taxon>
        <taxon>Bacillota</taxon>
        <taxon>Bacilli</taxon>
        <taxon>Bacillales</taxon>
        <taxon>Bacillaceae</taxon>
        <taxon>Alkalibacillus</taxon>
    </lineage>
</organism>
<evidence type="ECO:0000313" key="2">
    <source>
        <dbReference type="Proteomes" id="UP001500740"/>
    </source>
</evidence>
<dbReference type="RefSeq" id="WP_343784971.1">
    <property type="nucleotide sequence ID" value="NZ_BAAACZ010000030.1"/>
</dbReference>
<reference evidence="1 2" key="1">
    <citation type="journal article" date="2019" name="Int. J. Syst. Evol. Microbiol.">
        <title>The Global Catalogue of Microorganisms (GCM) 10K type strain sequencing project: providing services to taxonomists for standard genome sequencing and annotation.</title>
        <authorList>
            <consortium name="The Broad Institute Genomics Platform"/>
            <consortium name="The Broad Institute Genome Sequencing Center for Infectious Disease"/>
            <person name="Wu L."/>
            <person name="Ma J."/>
        </authorList>
    </citation>
    <scope>NUCLEOTIDE SEQUENCE [LARGE SCALE GENOMIC DNA]</scope>
    <source>
        <strain evidence="1 2">JCM 14193</strain>
    </source>
</reference>
<dbReference type="Proteomes" id="UP001500740">
    <property type="component" value="Unassembled WGS sequence"/>
</dbReference>
<sequence>MNDQNAKNADKLQSVISDNLFPEVQHVSDVKQVLENMENKAQDLRPEQIKAIMYLRDLGDNPYLHGEENPYEGLIKFIMEGKKLVANPSYYIETIEALIPKPPKPIVMAEKDKGGKR</sequence>
<keyword evidence="2" id="KW-1185">Reference proteome</keyword>
<protein>
    <submittedName>
        <fullName evidence="1">Uncharacterized protein</fullName>
    </submittedName>
</protein>
<gene>
    <name evidence="1" type="ORF">GCM10008935_29840</name>
</gene>
<dbReference type="EMBL" id="BAAACZ010000030">
    <property type="protein sequence ID" value="GAA0471907.1"/>
    <property type="molecule type" value="Genomic_DNA"/>
</dbReference>
<proteinExistence type="predicted"/>
<accession>A0ABN1AAX3</accession>
<name>A0ABN1AAX3_9BACI</name>